<name>A0A173GD86_9CAUD</name>
<keyword evidence="5" id="KW-1188">Viral release from host cell</keyword>
<dbReference type="GO" id="GO:0042742">
    <property type="term" value="P:defense response to bacterium"/>
    <property type="evidence" value="ECO:0007669"/>
    <property type="project" value="UniProtKB-KW"/>
</dbReference>
<keyword evidence="6 16" id="KW-0081">Bacteriolytic enzyme</keyword>
<dbReference type="InterPro" id="IPR043688">
    <property type="entry name" value="SAR_endolysin-like"/>
</dbReference>
<evidence type="ECO:0000256" key="4">
    <source>
        <dbReference type="ARBA" id="ARBA00022529"/>
    </source>
</evidence>
<dbReference type="InterPro" id="IPR051018">
    <property type="entry name" value="Bacteriophage_GH24"/>
</dbReference>
<comment type="catalytic activity">
    <reaction evidence="1 16">
        <text>Hydrolysis of (1-&gt;4)-beta-linkages between N-acetylmuramic acid and N-acetyl-D-glucosamine residues in a peptidoglycan and between N-acetyl-D-glucosamine residues in chitodextrins.</text>
        <dbReference type="EC" id="3.2.1.17"/>
    </reaction>
</comment>
<dbReference type="HAMAP" id="MF_04136">
    <property type="entry name" value="SAR_ENDOLYSIN"/>
    <property type="match status" value="1"/>
</dbReference>
<accession>A0A173GD86</accession>
<evidence type="ECO:0000256" key="11">
    <source>
        <dbReference type="ARBA" id="ARBA00022968"/>
    </source>
</evidence>
<evidence type="ECO:0000256" key="13">
    <source>
        <dbReference type="ARBA" id="ARBA00023136"/>
    </source>
</evidence>
<dbReference type="EMBL" id="KX066068">
    <property type="protein sequence ID" value="ANH51108.1"/>
    <property type="molecule type" value="Genomic_DNA"/>
</dbReference>
<keyword evidence="9" id="KW-0204">Cytolysis</keyword>
<dbReference type="PANTHER" id="PTHR38107">
    <property type="match status" value="1"/>
</dbReference>
<keyword evidence="14" id="KW-0578">Host cell lysis by virus</keyword>
<dbReference type="HAMAP" id="MF_04110">
    <property type="entry name" value="ENDOLYSIN_T4"/>
    <property type="match status" value="1"/>
</dbReference>
<keyword evidence="8 16" id="KW-0378">Hydrolase</keyword>
<organism evidence="17 18">
    <name type="scientific">Pseudomonas phage VSW-3</name>
    <dbReference type="NCBI Taxonomy" id="1852562"/>
    <lineage>
        <taxon>Viruses</taxon>
        <taxon>Duplodnaviria</taxon>
        <taxon>Heunggongvirae</taxon>
        <taxon>Uroviricota</taxon>
        <taxon>Caudoviricetes</taxon>
        <taxon>Autographivirales</taxon>
        <taxon>Autonotataviridae</taxon>
        <taxon>Napahaivirus</taxon>
        <taxon>Napahaivirus VSW3</taxon>
    </lineage>
</organism>
<evidence type="ECO:0000256" key="5">
    <source>
        <dbReference type="ARBA" id="ARBA00022612"/>
    </source>
</evidence>
<keyword evidence="4 16" id="KW-0929">Antimicrobial</keyword>
<keyword evidence="11" id="KW-0735">Signal-anchor</keyword>
<dbReference type="CDD" id="cd16900">
    <property type="entry name" value="endolysin_R21-like"/>
    <property type="match status" value="1"/>
</dbReference>
<evidence type="ECO:0000256" key="14">
    <source>
        <dbReference type="ARBA" id="ARBA00023142"/>
    </source>
</evidence>
<proteinExistence type="inferred from homology"/>
<keyword evidence="10" id="KW-1043">Host membrane</keyword>
<dbReference type="InterPro" id="IPR002196">
    <property type="entry name" value="Glyco_hydro_24"/>
</dbReference>
<dbReference type="InterPro" id="IPR034690">
    <property type="entry name" value="Endolysin_T4_type"/>
</dbReference>
<sequence length="156" mass="17011">MRNKLLTGAAFAAALSGLIGLEGMKTTAYKDIVGVPTICAGTTRGVKMGDTKTVEQCWTIAASEFREYEKVVIDTIKVPLNPNQQTSLVWFTINVGKYGFIDSTAAARFNRGDYVGGCHALRMWNKVTVKGKKVFSKGLDNRRAAEEALCLKPFPS</sequence>
<dbReference type="GO" id="GO:0009253">
    <property type="term" value="P:peptidoglycan catabolic process"/>
    <property type="evidence" value="ECO:0007669"/>
    <property type="project" value="InterPro"/>
</dbReference>
<evidence type="ECO:0000256" key="12">
    <source>
        <dbReference type="ARBA" id="ARBA00022989"/>
    </source>
</evidence>
<dbReference type="PANTHER" id="PTHR38107:SF3">
    <property type="entry name" value="LYSOZYME RRRD-RELATED"/>
    <property type="match status" value="1"/>
</dbReference>
<keyword evidence="3" id="KW-1032">Host cell membrane</keyword>
<keyword evidence="13" id="KW-0472">Membrane</keyword>
<dbReference type="SUPFAM" id="SSF53955">
    <property type="entry name" value="Lysozyme-like"/>
    <property type="match status" value="1"/>
</dbReference>
<comment type="similarity">
    <text evidence="16">Belongs to the glycosyl hydrolase 24 family.</text>
</comment>
<keyword evidence="12" id="KW-1133">Transmembrane helix</keyword>
<dbReference type="OrthoDB" id="18172at10239"/>
<evidence type="ECO:0000256" key="7">
    <source>
        <dbReference type="ARBA" id="ARBA00022692"/>
    </source>
</evidence>
<keyword evidence="15 16" id="KW-0326">Glycosidase</keyword>
<keyword evidence="2" id="KW-1030">Host cell inner membrane</keyword>
<evidence type="ECO:0000256" key="15">
    <source>
        <dbReference type="ARBA" id="ARBA00023295"/>
    </source>
</evidence>
<dbReference type="GO" id="GO:0031640">
    <property type="term" value="P:killing of cells of another organism"/>
    <property type="evidence" value="ECO:0007669"/>
    <property type="project" value="UniProtKB-KW"/>
</dbReference>
<evidence type="ECO:0000256" key="1">
    <source>
        <dbReference type="ARBA" id="ARBA00000632"/>
    </source>
</evidence>
<dbReference type="InterPro" id="IPR023346">
    <property type="entry name" value="Lysozyme-like_dom_sf"/>
</dbReference>
<protein>
    <recommendedName>
        <fullName evidence="16">Lysozyme</fullName>
        <ecNumber evidence="16">3.2.1.17</ecNumber>
    </recommendedName>
</protein>
<evidence type="ECO:0000256" key="16">
    <source>
        <dbReference type="RuleBase" id="RU003788"/>
    </source>
</evidence>
<evidence type="ECO:0000256" key="8">
    <source>
        <dbReference type="ARBA" id="ARBA00022801"/>
    </source>
</evidence>
<keyword evidence="18" id="KW-1185">Reference proteome</keyword>
<keyword evidence="7" id="KW-0812">Transmembrane</keyword>
<dbReference type="SMR" id="A0A173GD86"/>
<dbReference type="InterPro" id="IPR023347">
    <property type="entry name" value="Lysozyme_dom_sf"/>
</dbReference>
<evidence type="ECO:0000256" key="2">
    <source>
        <dbReference type="ARBA" id="ARBA00022445"/>
    </source>
</evidence>
<dbReference type="GO" id="GO:0003796">
    <property type="term" value="F:lysozyme activity"/>
    <property type="evidence" value="ECO:0007669"/>
    <property type="project" value="UniProtKB-EC"/>
</dbReference>
<evidence type="ECO:0000256" key="10">
    <source>
        <dbReference type="ARBA" id="ARBA00022870"/>
    </source>
</evidence>
<evidence type="ECO:0000313" key="17">
    <source>
        <dbReference type="EMBL" id="ANH51108.1"/>
    </source>
</evidence>
<gene>
    <name evidence="17" type="ORF">VSW3_32</name>
</gene>
<evidence type="ECO:0000256" key="3">
    <source>
        <dbReference type="ARBA" id="ARBA00022511"/>
    </source>
</evidence>
<dbReference type="GO" id="GO:0016998">
    <property type="term" value="P:cell wall macromolecule catabolic process"/>
    <property type="evidence" value="ECO:0007669"/>
    <property type="project" value="InterPro"/>
</dbReference>
<evidence type="ECO:0000256" key="6">
    <source>
        <dbReference type="ARBA" id="ARBA00022638"/>
    </source>
</evidence>
<dbReference type="Pfam" id="PF00959">
    <property type="entry name" value="Phage_lysozyme"/>
    <property type="match status" value="1"/>
</dbReference>
<dbReference type="Gene3D" id="1.10.530.40">
    <property type="match status" value="1"/>
</dbReference>
<evidence type="ECO:0000256" key="9">
    <source>
        <dbReference type="ARBA" id="ARBA00022852"/>
    </source>
</evidence>
<dbReference type="Proteomes" id="UP000222360">
    <property type="component" value="Segment"/>
</dbReference>
<evidence type="ECO:0000313" key="18">
    <source>
        <dbReference type="Proteomes" id="UP000222360"/>
    </source>
</evidence>
<reference evidence="17 18" key="1">
    <citation type="submission" date="2016-04" db="EMBL/GenBank/DDBJ databases">
        <title>Complete genome of Pseudomonas fluorescens phage VSW-3.</title>
        <authorList>
            <person name="Zhang C.-J."/>
            <person name="Wei Y.-L."/>
            <person name="Ji X.-L."/>
        </authorList>
    </citation>
    <scope>NUCLEOTIDE SEQUENCE [LARGE SCALE GENOMIC DNA]</scope>
</reference>
<dbReference type="EC" id="3.2.1.17" evidence="16"/>